<gene>
    <name evidence="3" type="ORF">WJU16_20395</name>
</gene>
<feature type="domain" description="Rhodanese" evidence="2">
    <location>
        <begin position="260"/>
        <end position="309"/>
    </location>
</feature>
<keyword evidence="4" id="KW-1185">Reference proteome</keyword>
<accession>A0ABZ2YKR5</accession>
<dbReference type="InterPro" id="IPR051682">
    <property type="entry name" value="Mito_Persulfide_Diox"/>
</dbReference>
<dbReference type="PANTHER" id="PTHR43084">
    <property type="entry name" value="PERSULFIDE DIOXYGENASE ETHE1"/>
    <property type="match status" value="1"/>
</dbReference>
<sequence length="439" mass="46921">MKIRQFEDKALAHFSYAITGPNGTVLVDPGRDPLPYLEHAAAENSNITGVIETHPHADFVSSHLELHNAMGATLYCSRILEAAYPHKTFDEGDTIDLGGGAVLKALNTPGHSPDSISIVLEENGGPTAVFTGDTLFIGDCGRPDLREHTGKVSAKREALAVDMYNSLRKKLMTLPNDVVVYPGHGSGSLCGKNLSSSPSATIGEQKETNWSLQDMTQAEFVKALLSEQPFIPKYFPYDVSINRQGAEDMEAAIRKIPGCAKSTAVVIDTRPENIFKEGHIPGSINLMEGGKFETWLGSIVAPEECYVLLAADTVRLDDLLRRTAKIGYESFIAGTGIAQGGTAVTPALDVEAFRKNPEQFTIVDVRNDSETAAGLLFPGAVAIPLHQLRERTAEIPTGKPIVVHCAGGYRSAAGSSIVAAAFPAATVYDLGEAVKSFQG</sequence>
<organism evidence="3 4">
    <name type="scientific">Chitinophaga pollutisoli</name>
    <dbReference type="NCBI Taxonomy" id="3133966"/>
    <lineage>
        <taxon>Bacteria</taxon>
        <taxon>Pseudomonadati</taxon>
        <taxon>Bacteroidota</taxon>
        <taxon>Chitinophagia</taxon>
        <taxon>Chitinophagales</taxon>
        <taxon>Chitinophagaceae</taxon>
        <taxon>Chitinophaga</taxon>
    </lineage>
</organism>
<reference evidence="4" key="1">
    <citation type="submission" date="2024-03" db="EMBL/GenBank/DDBJ databases">
        <title>Chitinophaga horti sp. nov., isolated from garden soil.</title>
        <authorList>
            <person name="Lee D.S."/>
            <person name="Han D.M."/>
            <person name="Baek J.H."/>
            <person name="Choi D.G."/>
            <person name="Jeon J.H."/>
            <person name="Jeon C.O."/>
        </authorList>
    </citation>
    <scope>NUCLEOTIDE SEQUENCE [LARGE SCALE GENOMIC DNA]</scope>
    <source>
        <strain evidence="4">GPA1</strain>
    </source>
</reference>
<dbReference type="PROSITE" id="PS50206">
    <property type="entry name" value="RHODANESE_3"/>
    <property type="match status" value="2"/>
</dbReference>
<proteinExistence type="predicted"/>
<dbReference type="InterPro" id="IPR001279">
    <property type="entry name" value="Metallo-B-lactamas"/>
</dbReference>
<keyword evidence="1" id="KW-0479">Metal-binding</keyword>
<evidence type="ECO:0000313" key="4">
    <source>
        <dbReference type="Proteomes" id="UP001485459"/>
    </source>
</evidence>
<dbReference type="SMART" id="SM00450">
    <property type="entry name" value="RHOD"/>
    <property type="match status" value="1"/>
</dbReference>
<evidence type="ECO:0000313" key="3">
    <source>
        <dbReference type="EMBL" id="WZN40330.1"/>
    </source>
</evidence>
<protein>
    <submittedName>
        <fullName evidence="3">MBL fold metallo-hydrolase</fullName>
    </submittedName>
</protein>
<dbReference type="SMART" id="SM00849">
    <property type="entry name" value="Lactamase_B"/>
    <property type="match status" value="1"/>
</dbReference>
<dbReference type="InterPro" id="IPR044528">
    <property type="entry name" value="POD-like_MBL-fold"/>
</dbReference>
<feature type="domain" description="Rhodanese" evidence="2">
    <location>
        <begin position="356"/>
        <end position="439"/>
    </location>
</feature>
<dbReference type="Gene3D" id="3.60.15.10">
    <property type="entry name" value="Ribonuclease Z/Hydroxyacylglutathione hydrolase-like"/>
    <property type="match status" value="1"/>
</dbReference>
<dbReference type="Proteomes" id="UP001485459">
    <property type="component" value="Chromosome"/>
</dbReference>
<dbReference type="EMBL" id="CP149822">
    <property type="protein sequence ID" value="WZN40330.1"/>
    <property type="molecule type" value="Genomic_DNA"/>
</dbReference>
<dbReference type="InterPro" id="IPR001763">
    <property type="entry name" value="Rhodanese-like_dom"/>
</dbReference>
<dbReference type="Pfam" id="PF00581">
    <property type="entry name" value="Rhodanese"/>
    <property type="match status" value="2"/>
</dbReference>
<dbReference type="CDD" id="cd07724">
    <property type="entry name" value="POD-like_MBL-fold"/>
    <property type="match status" value="1"/>
</dbReference>
<dbReference type="PANTHER" id="PTHR43084:SF1">
    <property type="entry name" value="PERSULFIDE DIOXYGENASE ETHE1, MITOCHONDRIAL"/>
    <property type="match status" value="1"/>
</dbReference>
<evidence type="ECO:0000256" key="1">
    <source>
        <dbReference type="ARBA" id="ARBA00022723"/>
    </source>
</evidence>
<name>A0ABZ2YKR5_9BACT</name>
<dbReference type="CDD" id="cd00158">
    <property type="entry name" value="RHOD"/>
    <property type="match status" value="1"/>
</dbReference>
<evidence type="ECO:0000259" key="2">
    <source>
        <dbReference type="PROSITE" id="PS50206"/>
    </source>
</evidence>
<dbReference type="Pfam" id="PF00753">
    <property type="entry name" value="Lactamase_B"/>
    <property type="match status" value="1"/>
</dbReference>
<dbReference type="RefSeq" id="WP_341835253.1">
    <property type="nucleotide sequence ID" value="NZ_CP149822.1"/>
</dbReference>
<dbReference type="SUPFAM" id="SSF56281">
    <property type="entry name" value="Metallo-hydrolase/oxidoreductase"/>
    <property type="match status" value="1"/>
</dbReference>
<dbReference type="InterPro" id="IPR036866">
    <property type="entry name" value="RibonucZ/Hydroxyglut_hydro"/>
</dbReference>
<dbReference type="SUPFAM" id="SSF52821">
    <property type="entry name" value="Rhodanese/Cell cycle control phosphatase"/>
    <property type="match status" value="2"/>
</dbReference>
<dbReference type="InterPro" id="IPR036873">
    <property type="entry name" value="Rhodanese-like_dom_sf"/>
</dbReference>
<dbReference type="Gene3D" id="3.40.250.10">
    <property type="entry name" value="Rhodanese-like domain"/>
    <property type="match status" value="2"/>
</dbReference>